<evidence type="ECO:0000313" key="1">
    <source>
        <dbReference type="EMBL" id="CBW74355.1"/>
    </source>
</evidence>
<reference evidence="1 2" key="1">
    <citation type="journal article" date="2011" name="J. Bacteriol.">
        <title>Complete genome sequence of Burkholderia rhizoxinica, an endosymbiont of Rhizopus microsporus.</title>
        <authorList>
            <person name="Lackner G."/>
            <person name="Moebius N."/>
            <person name="Partida-Martinez L."/>
            <person name="Hertweck C."/>
        </authorList>
    </citation>
    <scope>NUCLEOTIDE SEQUENCE [LARGE SCALE GENOMIC DNA]</scope>
    <source>
        <strain evidence="2">DSM 19002 / CIP 109453 / HKI 454</strain>
    </source>
</reference>
<accession>E5AP23</accession>
<dbReference type="HOGENOM" id="CLU_155751_0_0_4"/>
<sequence>MHQRLIFIAVASIISGCVHTTANPVQVAQIGDESKSCRAIVNEIEEMKALILSTQSEGNVKTAKNVGLGVAGAFLLVPWFFMDLGNAPTVEQKAAQARIKRLTALYEDKKCAGPTTDSAIAPAPASSAAALNSIQ</sequence>
<dbReference type="eggNOG" id="ENOG5031Y36">
    <property type="taxonomic scope" value="Bacteria"/>
</dbReference>
<evidence type="ECO:0008006" key="3">
    <source>
        <dbReference type="Google" id="ProtNLM"/>
    </source>
</evidence>
<dbReference type="EMBL" id="FR687359">
    <property type="protein sequence ID" value="CBW74355.1"/>
    <property type="molecule type" value="Genomic_DNA"/>
</dbReference>
<dbReference type="PROSITE" id="PS51257">
    <property type="entry name" value="PROKAR_LIPOPROTEIN"/>
    <property type="match status" value="1"/>
</dbReference>
<organism evidence="1 2">
    <name type="scientific">Mycetohabitans rhizoxinica (strain DSM 19002 / CIP 109453 / HKI 454)</name>
    <name type="common">Paraburkholderia rhizoxinica</name>
    <dbReference type="NCBI Taxonomy" id="882378"/>
    <lineage>
        <taxon>Bacteria</taxon>
        <taxon>Pseudomonadati</taxon>
        <taxon>Pseudomonadota</taxon>
        <taxon>Betaproteobacteria</taxon>
        <taxon>Burkholderiales</taxon>
        <taxon>Burkholderiaceae</taxon>
        <taxon>Mycetohabitans</taxon>
    </lineage>
</organism>
<name>E5AP23_MYCRK</name>
<dbReference type="KEGG" id="brh:RBRH_04017"/>
<evidence type="ECO:0000313" key="2">
    <source>
        <dbReference type="Proteomes" id="UP000007437"/>
    </source>
</evidence>
<dbReference type="Proteomes" id="UP000007437">
    <property type="component" value="Chromosome"/>
</dbReference>
<gene>
    <name evidence="1" type="ordered locus">RBRH_04017</name>
</gene>
<dbReference type="RefSeq" id="WP_013434589.1">
    <property type="nucleotide sequence ID" value="NC_014722.1"/>
</dbReference>
<protein>
    <recommendedName>
        <fullName evidence="3">Lipoprotein</fullName>
    </recommendedName>
</protein>
<proteinExistence type="predicted"/>
<dbReference type="AlphaFoldDB" id="E5AP23"/>